<dbReference type="SUPFAM" id="SSF160631">
    <property type="entry name" value="SMI1/KNR4-like"/>
    <property type="match status" value="1"/>
</dbReference>
<proteinExistence type="predicted"/>
<dbReference type="InterPro" id="IPR018958">
    <property type="entry name" value="Knr4/Smi1-like_dom"/>
</dbReference>
<evidence type="ECO:0000313" key="2">
    <source>
        <dbReference type="EMBL" id="BFP46386.1"/>
    </source>
</evidence>
<feature type="domain" description="Knr4/Smi1-like" evidence="1">
    <location>
        <begin position="42"/>
        <end position="214"/>
    </location>
</feature>
<dbReference type="SMART" id="SM00860">
    <property type="entry name" value="SMI1_KNR4"/>
    <property type="match status" value="1"/>
</dbReference>
<accession>A0AB33JT51</accession>
<dbReference type="AlphaFoldDB" id="A0AB33JT51"/>
<protein>
    <recommendedName>
        <fullName evidence="1">Knr4/Smi1-like domain-containing protein</fullName>
    </recommendedName>
</protein>
<organism evidence="2">
    <name type="scientific">Kitasatospora sp. CMC57</name>
    <dbReference type="NCBI Taxonomy" id="3231513"/>
    <lineage>
        <taxon>Bacteria</taxon>
        <taxon>Bacillati</taxon>
        <taxon>Actinomycetota</taxon>
        <taxon>Actinomycetes</taxon>
        <taxon>Kitasatosporales</taxon>
        <taxon>Streptomycetaceae</taxon>
        <taxon>Kitasatospora</taxon>
    </lineage>
</organism>
<reference evidence="2" key="1">
    <citation type="submission" date="2024-07" db="EMBL/GenBank/DDBJ databases">
        <title>Complete genome sequences of cellulolytic bacteria, Kitasatospora sp. CMC57 and Streptomyces sp. CMC78, isolated from Japanese agricultural soil.</title>
        <authorList>
            <person name="Hashimoto T."/>
            <person name="Ito M."/>
            <person name="Iwamoto M."/>
            <person name="Fukahori D."/>
            <person name="Shoda T."/>
            <person name="Sakoda M."/>
            <person name="Morohoshi T."/>
            <person name="Mitsuboshi M."/>
            <person name="Nishizawa T."/>
        </authorList>
    </citation>
    <scope>NUCLEOTIDE SEQUENCE</scope>
    <source>
        <strain evidence="2">CMC57</strain>
    </source>
</reference>
<sequence>MESEVGWPGVREQVLALREAPFLEEVFGARQGFGHEFQLEPPLSEAEVTAAEEELGVSFPSAYRTFLLEVGAGGAGPHYGIFPLRHDEQGWHWAEGRNVRSDNALLGEAFPSAAERARWEEELNAREPVEPDYPDNQSYLAAFGAWDDEWEQLHASMTAGAICLSHQGCGYFTWLVVTGPERGTLFIDLRAADGTLEPLTAGPNRVGFRDWYLDWLTRAASQARRGSLASWRRGRK</sequence>
<dbReference type="Gene3D" id="3.40.1580.10">
    <property type="entry name" value="SMI1/KNR4-like"/>
    <property type="match status" value="1"/>
</dbReference>
<dbReference type="Pfam" id="PF09346">
    <property type="entry name" value="SMI1_KNR4"/>
    <property type="match status" value="1"/>
</dbReference>
<gene>
    <name evidence="2" type="ORF">KCMC57_27540</name>
</gene>
<dbReference type="InterPro" id="IPR037883">
    <property type="entry name" value="Knr4/Smi1-like_sf"/>
</dbReference>
<dbReference type="EMBL" id="AP035881">
    <property type="protein sequence ID" value="BFP46386.1"/>
    <property type="molecule type" value="Genomic_DNA"/>
</dbReference>
<name>A0AB33JT51_9ACTN</name>
<evidence type="ECO:0000259" key="1">
    <source>
        <dbReference type="SMART" id="SM00860"/>
    </source>
</evidence>